<dbReference type="EMBL" id="JBHUMQ010000038">
    <property type="protein sequence ID" value="MFD2695104.1"/>
    <property type="molecule type" value="Genomic_DNA"/>
</dbReference>
<dbReference type="Proteomes" id="UP001597399">
    <property type="component" value="Unassembled WGS sequence"/>
</dbReference>
<protein>
    <submittedName>
        <fullName evidence="1">Uncharacterized protein</fullName>
    </submittedName>
</protein>
<comment type="caution">
    <text evidence="1">The sequence shown here is derived from an EMBL/GenBank/DDBJ whole genome shotgun (WGS) entry which is preliminary data.</text>
</comment>
<organism evidence="1 2">
    <name type="scientific">Sporolactobacillus shoreicorticis</name>
    <dbReference type="NCBI Taxonomy" id="1923877"/>
    <lineage>
        <taxon>Bacteria</taxon>
        <taxon>Bacillati</taxon>
        <taxon>Bacillota</taxon>
        <taxon>Bacilli</taxon>
        <taxon>Bacillales</taxon>
        <taxon>Sporolactobacillaceae</taxon>
        <taxon>Sporolactobacillus</taxon>
    </lineage>
</organism>
<gene>
    <name evidence="1" type="ORF">ACFSUE_15975</name>
</gene>
<accession>A0ABW5S710</accession>
<dbReference type="RefSeq" id="WP_253065311.1">
    <property type="nucleotide sequence ID" value="NZ_JAMXWM010000042.1"/>
</dbReference>
<keyword evidence="2" id="KW-1185">Reference proteome</keyword>
<evidence type="ECO:0000313" key="1">
    <source>
        <dbReference type="EMBL" id="MFD2695104.1"/>
    </source>
</evidence>
<sequence length="144" mass="15649">MKRTFFSKRIGIAILVAAALVIASLTVYGELRTYKGYTSIATQQAVDHYSFGVNRHILITLKNGYPIDLDLTSVPLNVKVGAGNTLHHVPGTPSKNGSSKKTAGYVLSLTPNAYRSFHQAFLNNFGAAGIFIHARHSELVYVSI</sequence>
<proteinExistence type="predicted"/>
<name>A0ABW5S710_9BACL</name>
<evidence type="ECO:0000313" key="2">
    <source>
        <dbReference type="Proteomes" id="UP001597399"/>
    </source>
</evidence>
<reference evidence="2" key="1">
    <citation type="journal article" date="2019" name="Int. J. Syst. Evol. Microbiol.">
        <title>The Global Catalogue of Microorganisms (GCM) 10K type strain sequencing project: providing services to taxonomists for standard genome sequencing and annotation.</title>
        <authorList>
            <consortium name="The Broad Institute Genomics Platform"/>
            <consortium name="The Broad Institute Genome Sequencing Center for Infectious Disease"/>
            <person name="Wu L."/>
            <person name="Ma J."/>
        </authorList>
    </citation>
    <scope>NUCLEOTIDE SEQUENCE [LARGE SCALE GENOMIC DNA]</scope>
    <source>
        <strain evidence="2">TISTR 2466</strain>
    </source>
</reference>